<dbReference type="Pfam" id="PF21845">
    <property type="entry name" value="DUF6904"/>
    <property type="match status" value="1"/>
</dbReference>
<dbReference type="EMBL" id="JAGGKT010000010">
    <property type="protein sequence ID" value="MBP1933231.1"/>
    <property type="molecule type" value="Genomic_DNA"/>
</dbReference>
<reference evidence="1 2" key="1">
    <citation type="submission" date="2021-03" db="EMBL/GenBank/DDBJ databases">
        <title>Genomic Encyclopedia of Type Strains, Phase IV (KMG-IV): sequencing the most valuable type-strain genomes for metagenomic binning, comparative biology and taxonomic classification.</title>
        <authorList>
            <person name="Goeker M."/>
        </authorList>
    </citation>
    <scope>NUCLEOTIDE SEQUENCE [LARGE SCALE GENOMIC DNA]</scope>
    <source>
        <strain evidence="1 2">DSM 24738</strain>
    </source>
</reference>
<keyword evidence="2" id="KW-1185">Reference proteome</keyword>
<proteinExistence type="predicted"/>
<evidence type="ECO:0000313" key="2">
    <source>
        <dbReference type="Proteomes" id="UP001519343"/>
    </source>
</evidence>
<gene>
    <name evidence="1" type="ORF">J2Z37_003244</name>
</gene>
<dbReference type="InterPro" id="IPR054199">
    <property type="entry name" value="DUF6904"/>
</dbReference>
<evidence type="ECO:0000313" key="1">
    <source>
        <dbReference type="EMBL" id="MBP1933231.1"/>
    </source>
</evidence>
<protein>
    <submittedName>
        <fullName evidence="1">Uncharacterized protein</fullName>
    </submittedName>
</protein>
<accession>A0ABS4GSL6</accession>
<comment type="caution">
    <text evidence="1">The sequence shown here is derived from an EMBL/GenBank/DDBJ whole genome shotgun (WGS) entry which is preliminary data.</text>
</comment>
<sequence length="249" mass="28840">MIFAINTPNHAGISILGDNMDFEELYETLHAIVGEEGEFLSHDSARLRVLGVCYDIRHALMGDREIQFMDNGMDAEKKKWLGVITPDKNIYLKFNVLWPEILFVIMALNDFVRLYAGKNAKKAYHAMTDKRNIWDPSITHVRAFQSAVMKCIKETVSSPSYTRMLNMMHKDYTWFDNYVTQYVDILNCRLIDMDKEKRIKNIPTMAKRLAEHGDEYKQVQIEVLAAAKAYGCPVSSLRANVDYPEEIEW</sequence>
<dbReference type="RefSeq" id="WP_209811248.1">
    <property type="nucleotide sequence ID" value="NZ_JAGGKT010000010.1"/>
</dbReference>
<dbReference type="Proteomes" id="UP001519343">
    <property type="component" value="Unassembled WGS sequence"/>
</dbReference>
<name>A0ABS4GSL6_9BACL</name>
<organism evidence="1 2">
    <name type="scientific">Ammoniphilus resinae</name>
    <dbReference type="NCBI Taxonomy" id="861532"/>
    <lineage>
        <taxon>Bacteria</taxon>
        <taxon>Bacillati</taxon>
        <taxon>Bacillota</taxon>
        <taxon>Bacilli</taxon>
        <taxon>Bacillales</taxon>
        <taxon>Paenibacillaceae</taxon>
        <taxon>Aneurinibacillus group</taxon>
        <taxon>Ammoniphilus</taxon>
    </lineage>
</organism>